<evidence type="ECO:0000256" key="8">
    <source>
        <dbReference type="ARBA" id="ARBA00022692"/>
    </source>
</evidence>
<keyword evidence="8 13" id="KW-0812">Transmembrane</keyword>
<keyword evidence="15" id="KW-1185">Reference proteome</keyword>
<evidence type="ECO:0000256" key="12">
    <source>
        <dbReference type="ARBA" id="ARBA00031636"/>
    </source>
</evidence>
<comment type="caution">
    <text evidence="14">The sequence shown here is derived from an EMBL/GenBank/DDBJ whole genome shotgun (WGS) entry which is preliminary data.</text>
</comment>
<keyword evidence="7" id="KW-1003">Cell membrane</keyword>
<feature type="transmembrane region" description="Helical" evidence="13">
    <location>
        <begin position="96"/>
        <end position="115"/>
    </location>
</feature>
<dbReference type="InterPro" id="IPR048279">
    <property type="entry name" value="MdtK-like"/>
</dbReference>
<dbReference type="GO" id="GO:0005886">
    <property type="term" value="C:plasma membrane"/>
    <property type="evidence" value="ECO:0007669"/>
    <property type="project" value="UniProtKB-SubCell"/>
</dbReference>
<protein>
    <recommendedName>
        <fullName evidence="4">Probable multidrug resistance protein NorM</fullName>
    </recommendedName>
    <alternativeName>
        <fullName evidence="12">Multidrug-efflux transporter</fullName>
    </alternativeName>
</protein>
<dbReference type="PANTHER" id="PTHR43298">
    <property type="entry name" value="MULTIDRUG RESISTANCE PROTEIN NORM-RELATED"/>
    <property type="match status" value="1"/>
</dbReference>
<evidence type="ECO:0000256" key="10">
    <source>
        <dbReference type="ARBA" id="ARBA00023065"/>
    </source>
</evidence>
<dbReference type="GO" id="GO:0006811">
    <property type="term" value="P:monoatomic ion transport"/>
    <property type="evidence" value="ECO:0007669"/>
    <property type="project" value="UniProtKB-KW"/>
</dbReference>
<dbReference type="InterPro" id="IPR002528">
    <property type="entry name" value="MATE_fam"/>
</dbReference>
<dbReference type="Pfam" id="PF01554">
    <property type="entry name" value="MatE"/>
    <property type="match status" value="2"/>
</dbReference>
<evidence type="ECO:0000256" key="9">
    <source>
        <dbReference type="ARBA" id="ARBA00022989"/>
    </source>
</evidence>
<dbReference type="CDD" id="cd13137">
    <property type="entry name" value="MATE_NorM_like"/>
    <property type="match status" value="1"/>
</dbReference>
<comment type="subcellular location">
    <subcellularLocation>
        <location evidence="2">Cell membrane</location>
        <topology evidence="2">Multi-pass membrane protein</topology>
    </subcellularLocation>
</comment>
<feature type="transmembrane region" description="Helical" evidence="13">
    <location>
        <begin position="170"/>
        <end position="189"/>
    </location>
</feature>
<dbReference type="GO" id="GO:0015297">
    <property type="term" value="F:antiporter activity"/>
    <property type="evidence" value="ECO:0007669"/>
    <property type="project" value="UniProtKB-KW"/>
</dbReference>
<feature type="transmembrane region" description="Helical" evidence="13">
    <location>
        <begin position="195"/>
        <end position="213"/>
    </location>
</feature>
<dbReference type="RefSeq" id="WP_308452152.1">
    <property type="nucleotide sequence ID" value="NZ_JAJEPU010000074.1"/>
</dbReference>
<evidence type="ECO:0000256" key="4">
    <source>
        <dbReference type="ARBA" id="ARBA00020268"/>
    </source>
</evidence>
<keyword evidence="5" id="KW-0813">Transport</keyword>
<dbReference type="InterPro" id="IPR050222">
    <property type="entry name" value="MATE_MdtK"/>
</dbReference>
<keyword evidence="10" id="KW-0406">Ion transport</keyword>
<keyword evidence="9 13" id="KW-1133">Transmembrane helix</keyword>
<feature type="transmembrane region" description="Helical" evidence="13">
    <location>
        <begin position="321"/>
        <end position="346"/>
    </location>
</feature>
<dbReference type="Proteomes" id="UP001198962">
    <property type="component" value="Unassembled WGS sequence"/>
</dbReference>
<evidence type="ECO:0000313" key="15">
    <source>
        <dbReference type="Proteomes" id="UP001198962"/>
    </source>
</evidence>
<feature type="transmembrane region" description="Helical" evidence="13">
    <location>
        <begin position="135"/>
        <end position="158"/>
    </location>
</feature>
<feature type="transmembrane region" description="Helical" evidence="13">
    <location>
        <begin position="56"/>
        <end position="76"/>
    </location>
</feature>
<evidence type="ECO:0000313" key="14">
    <source>
        <dbReference type="EMBL" id="MCC2165981.1"/>
    </source>
</evidence>
<feature type="transmembrane region" description="Helical" evidence="13">
    <location>
        <begin position="258"/>
        <end position="278"/>
    </location>
</feature>
<gene>
    <name evidence="14" type="ORF">LKD32_14125</name>
</gene>
<dbReference type="EMBL" id="JAJEPU010000074">
    <property type="protein sequence ID" value="MCC2165981.1"/>
    <property type="molecule type" value="Genomic_DNA"/>
</dbReference>
<feature type="transmembrane region" description="Helical" evidence="13">
    <location>
        <begin position="290"/>
        <end position="309"/>
    </location>
</feature>
<reference evidence="14" key="1">
    <citation type="submission" date="2021-10" db="EMBL/GenBank/DDBJ databases">
        <title>Anaerobic single-cell dispensing facilitates the cultivation of human gut bacteria.</title>
        <authorList>
            <person name="Afrizal A."/>
        </authorList>
    </citation>
    <scope>NUCLEOTIDE SEQUENCE</scope>
    <source>
        <strain evidence="14">CLA-AA-H274</strain>
    </source>
</reference>
<dbReference type="GO" id="GO:0042910">
    <property type="term" value="F:xenobiotic transmembrane transporter activity"/>
    <property type="evidence" value="ECO:0007669"/>
    <property type="project" value="InterPro"/>
</dbReference>
<evidence type="ECO:0000256" key="6">
    <source>
        <dbReference type="ARBA" id="ARBA00022449"/>
    </source>
</evidence>
<accession>A0AAE3AQH8</accession>
<proteinExistence type="inferred from homology"/>
<feature type="transmembrane region" description="Helical" evidence="13">
    <location>
        <begin position="388"/>
        <end position="411"/>
    </location>
</feature>
<organism evidence="14 15">
    <name type="scientific">Brotaphodocola catenula</name>
    <dbReference type="NCBI Taxonomy" id="2885361"/>
    <lineage>
        <taxon>Bacteria</taxon>
        <taxon>Bacillati</taxon>
        <taxon>Bacillota</taxon>
        <taxon>Clostridia</taxon>
        <taxon>Lachnospirales</taxon>
        <taxon>Lachnospiraceae</taxon>
        <taxon>Brotaphodocola</taxon>
    </lineage>
</organism>
<comment type="function">
    <text evidence="1">Multidrug efflux pump.</text>
</comment>
<evidence type="ECO:0000256" key="5">
    <source>
        <dbReference type="ARBA" id="ARBA00022448"/>
    </source>
</evidence>
<evidence type="ECO:0000256" key="2">
    <source>
        <dbReference type="ARBA" id="ARBA00004651"/>
    </source>
</evidence>
<evidence type="ECO:0000256" key="3">
    <source>
        <dbReference type="ARBA" id="ARBA00010199"/>
    </source>
</evidence>
<dbReference type="PANTHER" id="PTHR43298:SF2">
    <property type="entry name" value="FMN_FAD EXPORTER YEEO-RELATED"/>
    <property type="match status" value="1"/>
</dbReference>
<name>A0AAE3AQH8_9FIRM</name>
<sequence length="450" mass="48632">MREKEIKGTLFSNQALWWLIAPLVVEQILAVTVGMVDTVMVSSAGEAATSGVSLVDMINTLIINIFAAIATGGAVVSSQYLGQKDKNKACQAADQLLLITGLIAVGIMVLCLIFRRLFLSILYGEIEADVMQNALIYLILSALSYPFLAVYNSCAALFRSMGNSRISMQVSILMNVMNAVGDYVFIFGFHWGVAGAALASLISRMTACVLLYLRLRNPVLDIHAGAHGIHWDGRMIHRILNIGIPSGVENSIFQLGRVLVVGIIAGFGTIQIAANAVANNLDSMGVLPGSAMNLAMITVIGQCVGAGDYDQAQYYTKKLMTVTYAVNMVTCLAVLGAMPMILNLYGLSDETLALASTLVLIHDGCAILLWPSAFTLTSVLRAANDVKFPMVVSIGSMIVFRIGLSYIVAIGMGLGAIGVWIAMVVDWIVRASFFIWRYRSGRWKIYYRAE</sequence>
<dbReference type="AlphaFoldDB" id="A0AAE3AQH8"/>
<dbReference type="NCBIfam" id="TIGR00797">
    <property type="entry name" value="matE"/>
    <property type="match status" value="1"/>
</dbReference>
<evidence type="ECO:0000256" key="11">
    <source>
        <dbReference type="ARBA" id="ARBA00023136"/>
    </source>
</evidence>
<evidence type="ECO:0000256" key="1">
    <source>
        <dbReference type="ARBA" id="ARBA00003408"/>
    </source>
</evidence>
<feature type="transmembrane region" description="Helical" evidence="13">
    <location>
        <begin position="16"/>
        <end position="36"/>
    </location>
</feature>
<evidence type="ECO:0000256" key="7">
    <source>
        <dbReference type="ARBA" id="ARBA00022475"/>
    </source>
</evidence>
<feature type="transmembrane region" description="Helical" evidence="13">
    <location>
        <begin position="417"/>
        <end position="438"/>
    </location>
</feature>
<comment type="similarity">
    <text evidence="3">Belongs to the multi antimicrobial extrusion (MATE) (TC 2.A.66.1) family.</text>
</comment>
<feature type="transmembrane region" description="Helical" evidence="13">
    <location>
        <begin position="352"/>
        <end position="376"/>
    </location>
</feature>
<keyword evidence="6" id="KW-0050">Antiport</keyword>
<evidence type="ECO:0000256" key="13">
    <source>
        <dbReference type="SAM" id="Phobius"/>
    </source>
</evidence>
<keyword evidence="11 13" id="KW-0472">Membrane</keyword>
<dbReference type="PIRSF" id="PIRSF006603">
    <property type="entry name" value="DinF"/>
    <property type="match status" value="1"/>
</dbReference>